<dbReference type="InterPro" id="IPR001155">
    <property type="entry name" value="OxRdtase_FMN_N"/>
</dbReference>
<sequence>MAADLFTPIQVGSLVLKNRIFMAPLLRRRTDPDNVPSALMKEYYVQRASAGLIVSECNLIASQTSAYTDEPGVFTAEQLAAWKEITDAVHAKGGKIFAQLWHAGRRAHPNNNDGAANVGPSPIAISGDVYTTKGMAPHAVPSELSVDEIAAIVGQFATAATNAVDVAGFDGVEIHAVNGYLLDQFLRTSSNKRTDLYGDAQENRSRFLAEVLHAVAAAVGADKVGLRVAPLNSYNDVKDDDPLALSQEIAAVAQRAHVAYVHVFRNDQFDLQHGDILPIFRQHFHRTLLGNSGYTKEEANAAIQGGLVDAVAFGQLFVANPDLPERFHENAPMNTPDVDTFYTGGARGYIDYPALQ</sequence>
<feature type="domain" description="NADH:flavin oxidoreductase/NADH oxidase N-terminal" evidence="4">
    <location>
        <begin position="4"/>
        <end position="333"/>
    </location>
</feature>
<evidence type="ECO:0000256" key="1">
    <source>
        <dbReference type="ARBA" id="ARBA00001917"/>
    </source>
</evidence>
<evidence type="ECO:0000313" key="5">
    <source>
        <dbReference type="EMBL" id="KAF0726419.1"/>
    </source>
</evidence>
<dbReference type="PANTHER" id="PTHR22893:SF91">
    <property type="entry name" value="NADPH DEHYDROGENASE 2-RELATED"/>
    <property type="match status" value="1"/>
</dbReference>
<dbReference type="CDD" id="cd02933">
    <property type="entry name" value="OYE_like_FMN"/>
    <property type="match status" value="1"/>
</dbReference>
<evidence type="ECO:0000259" key="4">
    <source>
        <dbReference type="Pfam" id="PF00724"/>
    </source>
</evidence>
<dbReference type="FunFam" id="3.20.20.70:FF:000059">
    <property type="entry name" value="N-ethylmaleimide reductase, FMN-linked"/>
    <property type="match status" value="1"/>
</dbReference>
<evidence type="ECO:0000313" key="6">
    <source>
        <dbReference type="Proteomes" id="UP000481153"/>
    </source>
</evidence>
<keyword evidence="3" id="KW-0560">Oxidoreductase</keyword>
<dbReference type="InterPro" id="IPR013785">
    <property type="entry name" value="Aldolase_TIM"/>
</dbReference>
<organism evidence="5 6">
    <name type="scientific">Aphanomyces euteiches</name>
    <dbReference type="NCBI Taxonomy" id="100861"/>
    <lineage>
        <taxon>Eukaryota</taxon>
        <taxon>Sar</taxon>
        <taxon>Stramenopiles</taxon>
        <taxon>Oomycota</taxon>
        <taxon>Saprolegniomycetes</taxon>
        <taxon>Saprolegniales</taxon>
        <taxon>Verrucalvaceae</taxon>
        <taxon>Aphanomyces</taxon>
    </lineage>
</organism>
<dbReference type="AlphaFoldDB" id="A0A6G0WGY0"/>
<dbReference type="SUPFAM" id="SSF51395">
    <property type="entry name" value="FMN-linked oxidoreductases"/>
    <property type="match status" value="1"/>
</dbReference>
<proteinExistence type="inferred from homology"/>
<dbReference type="GO" id="GO:0016628">
    <property type="term" value="F:oxidoreductase activity, acting on the CH-CH group of donors, NAD or NADP as acceptor"/>
    <property type="evidence" value="ECO:0007669"/>
    <property type="project" value="UniProtKB-ARBA"/>
</dbReference>
<evidence type="ECO:0000256" key="3">
    <source>
        <dbReference type="ARBA" id="ARBA00023002"/>
    </source>
</evidence>
<dbReference type="Proteomes" id="UP000481153">
    <property type="component" value="Unassembled WGS sequence"/>
</dbReference>
<dbReference type="PANTHER" id="PTHR22893">
    <property type="entry name" value="NADH OXIDOREDUCTASE-RELATED"/>
    <property type="match status" value="1"/>
</dbReference>
<comment type="similarity">
    <text evidence="2">Belongs to the NADH:flavin oxidoreductase/NADH oxidase family.</text>
</comment>
<protein>
    <recommendedName>
        <fullName evidence="4">NADH:flavin oxidoreductase/NADH oxidase N-terminal domain-containing protein</fullName>
    </recommendedName>
</protein>
<keyword evidence="6" id="KW-1185">Reference proteome</keyword>
<gene>
    <name evidence="5" type="ORF">Ae201684_015307</name>
</gene>
<dbReference type="VEuPathDB" id="FungiDB:AeMF1_004616"/>
<dbReference type="InterPro" id="IPR045247">
    <property type="entry name" value="Oye-like"/>
</dbReference>
<reference evidence="5 6" key="1">
    <citation type="submission" date="2019-07" db="EMBL/GenBank/DDBJ databases">
        <title>Genomics analysis of Aphanomyces spp. identifies a new class of oomycete effector associated with host adaptation.</title>
        <authorList>
            <person name="Gaulin E."/>
        </authorList>
    </citation>
    <scope>NUCLEOTIDE SEQUENCE [LARGE SCALE GENOMIC DNA]</scope>
    <source>
        <strain evidence="5 6">ATCC 201684</strain>
    </source>
</reference>
<comment type="cofactor">
    <cofactor evidence="1">
        <name>FMN</name>
        <dbReference type="ChEBI" id="CHEBI:58210"/>
    </cofactor>
</comment>
<dbReference type="Pfam" id="PF00724">
    <property type="entry name" value="Oxidored_FMN"/>
    <property type="match status" value="1"/>
</dbReference>
<comment type="caution">
    <text evidence="5">The sequence shown here is derived from an EMBL/GenBank/DDBJ whole genome shotgun (WGS) entry which is preliminary data.</text>
</comment>
<evidence type="ECO:0000256" key="2">
    <source>
        <dbReference type="ARBA" id="ARBA00005979"/>
    </source>
</evidence>
<dbReference type="EMBL" id="VJMJ01000216">
    <property type="protein sequence ID" value="KAF0726419.1"/>
    <property type="molecule type" value="Genomic_DNA"/>
</dbReference>
<name>A0A6G0WGY0_9STRA</name>
<dbReference type="GO" id="GO:0010181">
    <property type="term" value="F:FMN binding"/>
    <property type="evidence" value="ECO:0007669"/>
    <property type="project" value="InterPro"/>
</dbReference>
<accession>A0A6G0WGY0</accession>
<dbReference type="Gene3D" id="3.20.20.70">
    <property type="entry name" value="Aldolase class I"/>
    <property type="match status" value="1"/>
</dbReference>
<dbReference type="GO" id="GO:0005829">
    <property type="term" value="C:cytosol"/>
    <property type="evidence" value="ECO:0007669"/>
    <property type="project" value="UniProtKB-ARBA"/>
</dbReference>